<dbReference type="EMBL" id="SNRY01010234">
    <property type="protein sequence ID" value="KAA6306020.1"/>
    <property type="molecule type" value="Genomic_DNA"/>
</dbReference>
<comment type="caution">
    <text evidence="1">The sequence shown here is derived from an EMBL/GenBank/DDBJ whole genome shotgun (WGS) entry which is preliminary data.</text>
</comment>
<protein>
    <submittedName>
        <fullName evidence="1">Uncharacterized protein</fullName>
    </submittedName>
</protein>
<organism evidence="1">
    <name type="scientific">termite gut metagenome</name>
    <dbReference type="NCBI Taxonomy" id="433724"/>
    <lineage>
        <taxon>unclassified sequences</taxon>
        <taxon>metagenomes</taxon>
        <taxon>organismal metagenomes</taxon>
    </lineage>
</organism>
<accession>A0A5J4PAK4</accession>
<reference evidence="1" key="1">
    <citation type="submission" date="2019-03" db="EMBL/GenBank/DDBJ databases">
        <title>Single cell metagenomics reveals metabolic interactions within the superorganism composed of flagellate Streblomastix strix and complex community of Bacteroidetes bacteria on its surface.</title>
        <authorList>
            <person name="Treitli S.C."/>
            <person name="Kolisko M."/>
            <person name="Husnik F."/>
            <person name="Keeling P."/>
            <person name="Hampl V."/>
        </authorList>
    </citation>
    <scope>NUCLEOTIDE SEQUENCE</scope>
    <source>
        <strain evidence="1">STM</strain>
    </source>
</reference>
<gene>
    <name evidence="1" type="ORF">EZS27_042326</name>
</gene>
<evidence type="ECO:0000313" key="1">
    <source>
        <dbReference type="EMBL" id="KAA6306020.1"/>
    </source>
</evidence>
<dbReference type="AlphaFoldDB" id="A0A5J4PAK4"/>
<sequence>MGTDIKFAVIHSFFDNPLEVWVKWNLPFLPRAGEDVNGWVWIDENLRREDIMGNLTTEGKKSLAQWDGDLSDWLYEIGIAAGTVSSVSYYEKKDKKGEIYATVWLKEDE</sequence>
<name>A0A5J4PAK4_9ZZZZ</name>
<proteinExistence type="predicted"/>